<dbReference type="Proteomes" id="UP000198769">
    <property type="component" value="Unassembled WGS sequence"/>
</dbReference>
<dbReference type="AlphaFoldDB" id="A0A1I4YTW6"/>
<dbReference type="RefSeq" id="WP_090024878.1">
    <property type="nucleotide sequence ID" value="NZ_FOVD01000003.1"/>
</dbReference>
<organism evidence="2 3">
    <name type="scientific">Chryseobacterium oleae</name>
    <dbReference type="NCBI Taxonomy" id="491207"/>
    <lineage>
        <taxon>Bacteria</taxon>
        <taxon>Pseudomonadati</taxon>
        <taxon>Bacteroidota</taxon>
        <taxon>Flavobacteriia</taxon>
        <taxon>Flavobacteriales</taxon>
        <taxon>Weeksellaceae</taxon>
        <taxon>Chryseobacterium group</taxon>
        <taxon>Chryseobacterium</taxon>
    </lineage>
</organism>
<sequence>MKNLIKNGLNVILILWTSYAMGCDACQLRQPEVTKDLTHGTGPESDWDWFIVGIVILITVLAFIFSVKYLIKPDEKDLRHIKYSVFSDENTML</sequence>
<feature type="transmembrane region" description="Helical" evidence="1">
    <location>
        <begin position="49"/>
        <end position="71"/>
    </location>
</feature>
<protein>
    <submittedName>
        <fullName evidence="2">Uncharacterized protein</fullName>
    </submittedName>
</protein>
<evidence type="ECO:0000313" key="3">
    <source>
        <dbReference type="Proteomes" id="UP000198769"/>
    </source>
</evidence>
<keyword evidence="1" id="KW-1133">Transmembrane helix</keyword>
<keyword evidence="3" id="KW-1185">Reference proteome</keyword>
<proteinExistence type="predicted"/>
<gene>
    <name evidence="2" type="ORF">SAMN05421594_2683</name>
</gene>
<accession>A0A1I4YTW6</accession>
<name>A0A1I4YTW6_CHROL</name>
<evidence type="ECO:0000313" key="2">
    <source>
        <dbReference type="EMBL" id="SFN41451.1"/>
    </source>
</evidence>
<evidence type="ECO:0000256" key="1">
    <source>
        <dbReference type="SAM" id="Phobius"/>
    </source>
</evidence>
<keyword evidence="1" id="KW-0812">Transmembrane</keyword>
<dbReference type="OrthoDB" id="678322at2"/>
<dbReference type="EMBL" id="FOVD01000003">
    <property type="protein sequence ID" value="SFN41451.1"/>
    <property type="molecule type" value="Genomic_DNA"/>
</dbReference>
<keyword evidence="1" id="KW-0472">Membrane</keyword>
<reference evidence="3" key="1">
    <citation type="submission" date="2016-10" db="EMBL/GenBank/DDBJ databases">
        <authorList>
            <person name="Varghese N."/>
            <person name="Submissions S."/>
        </authorList>
    </citation>
    <scope>NUCLEOTIDE SEQUENCE [LARGE SCALE GENOMIC DNA]</scope>
    <source>
        <strain evidence="3">DSM 25575</strain>
    </source>
</reference>